<comment type="caution">
    <text evidence="1">The sequence shown here is derived from an EMBL/GenBank/DDBJ whole genome shotgun (WGS) entry which is preliminary data.</text>
</comment>
<sequence>MAAVFDDAIGSLASRFFEIIKRGSVGLSELDEFSALAPSEIDPASEERACYQDILLKEPDKEDASALSRRLSVLLILKVTGLLGREPKPDEIRWILYAGYDSEGRALDLASSALEALDWLRKSREPSDTLRSGGLYGAQTLHGRV</sequence>
<keyword evidence="2" id="KW-1185">Reference proteome</keyword>
<gene>
    <name evidence="1" type="ORF">SAMN04488518_1242</name>
</gene>
<dbReference type="RefSeq" id="WP_093524249.1">
    <property type="nucleotide sequence ID" value="NZ_FOSK01000024.1"/>
</dbReference>
<dbReference type="Proteomes" id="UP000199598">
    <property type="component" value="Unassembled WGS sequence"/>
</dbReference>
<evidence type="ECO:0008006" key="3">
    <source>
        <dbReference type="Google" id="ProtNLM"/>
    </source>
</evidence>
<dbReference type="EMBL" id="FOSK01000024">
    <property type="protein sequence ID" value="SFL22673.1"/>
    <property type="molecule type" value="Genomic_DNA"/>
</dbReference>
<protein>
    <recommendedName>
        <fullName evidence="3">DUF3775 domain-containing protein</fullName>
    </recommendedName>
</protein>
<proteinExistence type="predicted"/>
<name>A0A1I4FYY9_9HYPH</name>
<accession>A0A1I4FYY9</accession>
<evidence type="ECO:0000313" key="1">
    <source>
        <dbReference type="EMBL" id="SFL22673.1"/>
    </source>
</evidence>
<evidence type="ECO:0000313" key="2">
    <source>
        <dbReference type="Proteomes" id="UP000199598"/>
    </source>
</evidence>
<organism evidence="1 2">
    <name type="scientific">Pseudovibrio ascidiaceicola</name>
    <dbReference type="NCBI Taxonomy" id="285279"/>
    <lineage>
        <taxon>Bacteria</taxon>
        <taxon>Pseudomonadati</taxon>
        <taxon>Pseudomonadota</taxon>
        <taxon>Alphaproteobacteria</taxon>
        <taxon>Hyphomicrobiales</taxon>
        <taxon>Stappiaceae</taxon>
        <taxon>Pseudovibrio</taxon>
    </lineage>
</organism>
<reference evidence="1 2" key="1">
    <citation type="submission" date="2016-10" db="EMBL/GenBank/DDBJ databases">
        <authorList>
            <person name="Varghese N."/>
            <person name="Submissions S."/>
        </authorList>
    </citation>
    <scope>NUCLEOTIDE SEQUENCE [LARGE SCALE GENOMIC DNA]</scope>
    <source>
        <strain evidence="1 2">DSM 16392</strain>
    </source>
</reference>